<evidence type="ECO:0000313" key="1">
    <source>
        <dbReference type="EMBL" id="KAF3698243.1"/>
    </source>
</evidence>
<gene>
    <name evidence="1" type="ORF">EXN66_Car013924</name>
</gene>
<dbReference type="AlphaFoldDB" id="A0A6G1Q7C4"/>
<proteinExistence type="predicted"/>
<dbReference type="PANTHER" id="PTHR45913">
    <property type="entry name" value="EPM2A-INTERACTING PROTEIN 1"/>
    <property type="match status" value="1"/>
</dbReference>
<keyword evidence="2" id="KW-1185">Reference proteome</keyword>
<protein>
    <submittedName>
        <fullName evidence="1">Uncharacterized protein</fullName>
    </submittedName>
</protein>
<name>A0A6G1Q7C4_CHAAH</name>
<dbReference type="EMBL" id="CM015724">
    <property type="protein sequence ID" value="KAF3698243.1"/>
    <property type="molecule type" value="Genomic_DNA"/>
</dbReference>
<dbReference type="PANTHER" id="PTHR45913:SF9">
    <property type="entry name" value="GENERAL TRANSCRIPTION FACTOR II-I REPEAT DOMAIN-CONTAINING PROTEIN 2-LIKE-RELATED"/>
    <property type="match status" value="1"/>
</dbReference>
<reference evidence="1 2" key="1">
    <citation type="submission" date="2019-02" db="EMBL/GenBank/DDBJ databases">
        <title>Opniocepnalus argus genome.</title>
        <authorList>
            <person name="Zhou C."/>
            <person name="Xiao S."/>
        </authorList>
    </citation>
    <scope>NUCLEOTIDE SEQUENCE [LARGE SCALE GENOMIC DNA]</scope>
    <source>
        <strain evidence="1">OARG1902GOOAL</strain>
        <tissue evidence="1">Muscle</tissue>
    </source>
</reference>
<accession>A0A6G1Q7C4</accession>
<evidence type="ECO:0000313" key="2">
    <source>
        <dbReference type="Proteomes" id="UP000503349"/>
    </source>
</evidence>
<dbReference type="Proteomes" id="UP000503349">
    <property type="component" value="Chromosome 13"/>
</dbReference>
<sequence length="62" mass="7056">MKMVENICPEKKQQFSNVFLARSTVSRRIEEVSSDVKRQLEAKGVKFEFSSLPCDESSESGQ</sequence>
<reference evidence="2" key="2">
    <citation type="submission" date="2019-02" db="EMBL/GenBank/DDBJ databases">
        <title>Opniocepnalus argus Var Kimnra genome.</title>
        <authorList>
            <person name="Zhou C."/>
            <person name="Xiao S."/>
        </authorList>
    </citation>
    <scope>NUCLEOTIDE SEQUENCE [LARGE SCALE GENOMIC DNA]</scope>
</reference>
<organism evidence="1 2">
    <name type="scientific">Channa argus</name>
    <name type="common">Northern snakehead</name>
    <name type="synonym">Ophicephalus argus</name>
    <dbReference type="NCBI Taxonomy" id="215402"/>
    <lineage>
        <taxon>Eukaryota</taxon>
        <taxon>Metazoa</taxon>
        <taxon>Chordata</taxon>
        <taxon>Craniata</taxon>
        <taxon>Vertebrata</taxon>
        <taxon>Euteleostomi</taxon>
        <taxon>Actinopterygii</taxon>
        <taxon>Neopterygii</taxon>
        <taxon>Teleostei</taxon>
        <taxon>Neoteleostei</taxon>
        <taxon>Acanthomorphata</taxon>
        <taxon>Anabantaria</taxon>
        <taxon>Anabantiformes</taxon>
        <taxon>Channoidei</taxon>
        <taxon>Channidae</taxon>
        <taxon>Channa</taxon>
    </lineage>
</organism>